<dbReference type="RefSeq" id="WP_377468172.1">
    <property type="nucleotide sequence ID" value="NZ_JBHUOP010000009.1"/>
</dbReference>
<organism evidence="2 3">
    <name type="scientific">Populibacterium corticicola</name>
    <dbReference type="NCBI Taxonomy" id="1812826"/>
    <lineage>
        <taxon>Bacteria</taxon>
        <taxon>Bacillati</taxon>
        <taxon>Actinomycetota</taxon>
        <taxon>Actinomycetes</taxon>
        <taxon>Micrococcales</taxon>
        <taxon>Jonesiaceae</taxon>
        <taxon>Populibacterium</taxon>
    </lineage>
</organism>
<comment type="caution">
    <text evidence="2">The sequence shown here is derived from an EMBL/GenBank/DDBJ whole genome shotgun (WGS) entry which is preliminary data.</text>
</comment>
<accession>A0ABW5XI36</accession>
<dbReference type="EMBL" id="JBHUOP010000009">
    <property type="protein sequence ID" value="MFD2841792.1"/>
    <property type="molecule type" value="Genomic_DNA"/>
</dbReference>
<name>A0ABW5XI36_9MICO</name>
<proteinExistence type="predicted"/>
<feature type="compositionally biased region" description="Basic and acidic residues" evidence="1">
    <location>
        <begin position="1"/>
        <end position="22"/>
    </location>
</feature>
<protein>
    <submittedName>
        <fullName evidence="2">Uncharacterized protein</fullName>
    </submittedName>
</protein>
<dbReference type="Proteomes" id="UP001597391">
    <property type="component" value="Unassembled WGS sequence"/>
</dbReference>
<evidence type="ECO:0000313" key="3">
    <source>
        <dbReference type="Proteomes" id="UP001597391"/>
    </source>
</evidence>
<sequence length="93" mass="10660">MNAEPESHEATPAESAKNKVPKEIPQSLRDLQDQLVEQERATDEARRARNIEVARLRDELKVSQYRISKWLGVTERAVMLMAKQGREYGEPQG</sequence>
<feature type="region of interest" description="Disordered" evidence="1">
    <location>
        <begin position="1"/>
        <end position="25"/>
    </location>
</feature>
<evidence type="ECO:0000256" key="1">
    <source>
        <dbReference type="SAM" id="MobiDB-lite"/>
    </source>
</evidence>
<gene>
    <name evidence="2" type="ORF">ACFSYH_14620</name>
</gene>
<keyword evidence="3" id="KW-1185">Reference proteome</keyword>
<evidence type="ECO:0000313" key="2">
    <source>
        <dbReference type="EMBL" id="MFD2841792.1"/>
    </source>
</evidence>
<reference evidence="3" key="1">
    <citation type="journal article" date="2019" name="Int. J. Syst. Evol. Microbiol.">
        <title>The Global Catalogue of Microorganisms (GCM) 10K type strain sequencing project: providing services to taxonomists for standard genome sequencing and annotation.</title>
        <authorList>
            <consortium name="The Broad Institute Genomics Platform"/>
            <consortium name="The Broad Institute Genome Sequencing Center for Infectious Disease"/>
            <person name="Wu L."/>
            <person name="Ma J."/>
        </authorList>
    </citation>
    <scope>NUCLEOTIDE SEQUENCE [LARGE SCALE GENOMIC DNA]</scope>
    <source>
        <strain evidence="3">KCTC 33576</strain>
    </source>
</reference>